<dbReference type="STRING" id="877500.GCA_000935065_03298"/>
<gene>
    <name evidence="1" type="ORF">CRV06_10405</name>
</gene>
<dbReference type="EMBL" id="PDKO01000009">
    <property type="protein sequence ID" value="RXJ62169.1"/>
    <property type="molecule type" value="Genomic_DNA"/>
</dbReference>
<dbReference type="Proteomes" id="UP000290191">
    <property type="component" value="Unassembled WGS sequence"/>
</dbReference>
<dbReference type="OrthoDB" id="5348845at2"/>
<accession>A0A4Q0Y0P2</accession>
<comment type="caution">
    <text evidence="1">The sequence shown here is derived from an EMBL/GenBank/DDBJ whole genome shotgun (WGS) entry which is preliminary data.</text>
</comment>
<evidence type="ECO:0000313" key="1">
    <source>
        <dbReference type="EMBL" id="RXJ62169.1"/>
    </source>
</evidence>
<organism evidence="1 2">
    <name type="scientific">Halarcobacter anaerophilus</name>
    <dbReference type="NCBI Taxonomy" id="877500"/>
    <lineage>
        <taxon>Bacteria</taxon>
        <taxon>Pseudomonadati</taxon>
        <taxon>Campylobacterota</taxon>
        <taxon>Epsilonproteobacteria</taxon>
        <taxon>Campylobacterales</taxon>
        <taxon>Arcobacteraceae</taxon>
        <taxon>Halarcobacter</taxon>
    </lineage>
</organism>
<protein>
    <submittedName>
        <fullName evidence="1">Uncharacterized protein</fullName>
    </submittedName>
</protein>
<proteinExistence type="predicted"/>
<evidence type="ECO:0000313" key="2">
    <source>
        <dbReference type="Proteomes" id="UP000290191"/>
    </source>
</evidence>
<name>A0A4Q0Y0P2_9BACT</name>
<dbReference type="AlphaFoldDB" id="A0A4Q0Y0P2"/>
<reference evidence="1 2" key="1">
    <citation type="submission" date="2017-10" db="EMBL/GenBank/DDBJ databases">
        <title>Genomics of the genus Arcobacter.</title>
        <authorList>
            <person name="Perez-Cataluna A."/>
            <person name="Figueras M.J."/>
        </authorList>
    </citation>
    <scope>NUCLEOTIDE SEQUENCE [LARGE SCALE GENOMIC DNA]</scope>
    <source>
        <strain evidence="1 2">DSM 24636</strain>
    </source>
</reference>
<keyword evidence="2" id="KW-1185">Reference proteome</keyword>
<sequence length="117" mass="13713">MIFLVLVAIVAIIVITLNMIDNSNLEKIENHFKDKNCKNIVYSKGSYKGICNDQVMEIDNGFEVNLKDDKKVIKLKDIKKIDDRALTIIINDDYEIEFKDKKNKELFYKNLKEKLNQ</sequence>
<dbReference type="RefSeq" id="WP_129082420.1">
    <property type="nucleotide sequence ID" value="NZ_CP041070.1"/>
</dbReference>